<gene>
    <name evidence="1" type="ORF">BN877_II1937</name>
</gene>
<accession>U4Q302</accession>
<dbReference type="HOGENOM" id="CLU_3011241_0_0_5"/>
<organism evidence="1 2">
    <name type="scientific">Agrobacterium pusense</name>
    <dbReference type="NCBI Taxonomy" id="648995"/>
    <lineage>
        <taxon>Bacteria</taxon>
        <taxon>Pseudomonadati</taxon>
        <taxon>Pseudomonadota</taxon>
        <taxon>Alphaproteobacteria</taxon>
        <taxon>Hyphomicrobiales</taxon>
        <taxon>Rhizobiaceae</taxon>
        <taxon>Rhizobium/Agrobacterium group</taxon>
        <taxon>Agrobacterium</taxon>
    </lineage>
</organism>
<protein>
    <submittedName>
        <fullName evidence="1">Uncharacterized protein</fullName>
    </submittedName>
</protein>
<evidence type="ECO:0000313" key="2">
    <source>
        <dbReference type="Proteomes" id="UP000016944"/>
    </source>
</evidence>
<sequence length="56" mass="6214">MNDPLKWANIRRLTLMLRDGGHLVRLATASNDRSEDDGAETSLAPPCPVLSRLQIQ</sequence>
<evidence type="ECO:0000313" key="1">
    <source>
        <dbReference type="EMBL" id="CDI11721.1"/>
    </source>
</evidence>
<name>U4Q302_9HYPH</name>
<dbReference type="EMBL" id="HG518323">
    <property type="protein sequence ID" value="CDI11721.1"/>
    <property type="molecule type" value="Genomic_DNA"/>
</dbReference>
<proteinExistence type="predicted"/>
<reference evidence="1 2" key="1">
    <citation type="journal article" date="2013" name="Genome Announc.">
        <title>Complete Genome Sequence of the Sesbania Symbiont and Rice Growth-Promoting Endophyte Rhizobium sp. Strain IRBG74.</title>
        <authorList>
            <person name="Crook M.B."/>
            <person name="Mitra S."/>
            <person name="Ane J.M."/>
            <person name="Sadowsky M.J."/>
            <person name="Gyaneshwar P."/>
        </authorList>
    </citation>
    <scope>NUCLEOTIDE SEQUENCE [LARGE SCALE GENOMIC DNA]</scope>
    <source>
        <strain evidence="1 2">IRBG74</strain>
    </source>
</reference>
<dbReference type="AlphaFoldDB" id="U4Q302"/>
<dbReference type="KEGG" id="rir:BN877_II1937"/>
<dbReference type="Proteomes" id="UP000016944">
    <property type="component" value="Chromosome II"/>
</dbReference>